<dbReference type="STRING" id="133385.A0A2T9YWM0"/>
<dbReference type="Gene3D" id="1.10.510.10">
    <property type="entry name" value="Transferase(Phosphotransferase) domain 1"/>
    <property type="match status" value="1"/>
</dbReference>
<dbReference type="SUPFAM" id="SSF56112">
    <property type="entry name" value="Protein kinase-like (PK-like)"/>
    <property type="match status" value="1"/>
</dbReference>
<proteinExistence type="predicted"/>
<dbReference type="Proteomes" id="UP000245383">
    <property type="component" value="Unassembled WGS sequence"/>
</dbReference>
<dbReference type="GO" id="GO:0000278">
    <property type="term" value="P:mitotic cell cycle"/>
    <property type="evidence" value="ECO:0007669"/>
    <property type="project" value="TreeGrafter"/>
</dbReference>
<dbReference type="GO" id="GO:0005634">
    <property type="term" value="C:nucleus"/>
    <property type="evidence" value="ECO:0007669"/>
    <property type="project" value="TreeGrafter"/>
</dbReference>
<dbReference type="GO" id="GO:0005737">
    <property type="term" value="C:cytoplasm"/>
    <property type="evidence" value="ECO:0007669"/>
    <property type="project" value="TreeGrafter"/>
</dbReference>
<dbReference type="PANTHER" id="PTHR24419">
    <property type="entry name" value="INTERLEUKIN-1 RECEPTOR-ASSOCIATED KINASE"/>
    <property type="match status" value="1"/>
</dbReference>
<dbReference type="AlphaFoldDB" id="A0A2T9YWM0"/>
<dbReference type="InterPro" id="IPR011009">
    <property type="entry name" value="Kinase-like_dom_sf"/>
</dbReference>
<evidence type="ECO:0000313" key="1">
    <source>
        <dbReference type="EMBL" id="PVU96725.1"/>
    </source>
</evidence>
<reference evidence="1 2" key="1">
    <citation type="journal article" date="2018" name="MBio">
        <title>Comparative Genomics Reveals the Core Gene Toolbox for the Fungus-Insect Symbiosis.</title>
        <authorList>
            <person name="Wang Y."/>
            <person name="Stata M."/>
            <person name="Wang W."/>
            <person name="Stajich J.E."/>
            <person name="White M.M."/>
            <person name="Moncalvo J.M."/>
        </authorList>
    </citation>
    <scope>NUCLEOTIDE SEQUENCE [LARGE SCALE GENOMIC DNA]</scope>
    <source>
        <strain evidence="1 2">SWE-8-4</strain>
    </source>
</reference>
<evidence type="ECO:0000313" key="2">
    <source>
        <dbReference type="Proteomes" id="UP000245383"/>
    </source>
</evidence>
<dbReference type="Gene3D" id="3.30.200.20">
    <property type="entry name" value="Phosphorylase Kinase, domain 1"/>
    <property type="match status" value="1"/>
</dbReference>
<dbReference type="GO" id="GO:0035556">
    <property type="term" value="P:intracellular signal transduction"/>
    <property type="evidence" value="ECO:0007669"/>
    <property type="project" value="TreeGrafter"/>
</dbReference>
<organism evidence="1 2">
    <name type="scientific">Smittium simulii</name>
    <dbReference type="NCBI Taxonomy" id="133385"/>
    <lineage>
        <taxon>Eukaryota</taxon>
        <taxon>Fungi</taxon>
        <taxon>Fungi incertae sedis</taxon>
        <taxon>Zoopagomycota</taxon>
        <taxon>Kickxellomycotina</taxon>
        <taxon>Harpellomycetes</taxon>
        <taxon>Harpellales</taxon>
        <taxon>Legeriomycetaceae</taxon>
        <taxon>Smittium</taxon>
    </lineage>
</organism>
<accession>A0A2T9YWM0</accession>
<sequence length="940" mass="106412">MKVVRTYGRKPNSRKVDQSLKNKGIFSFNVSLTYSSDSGESEIESKPSKEIIDKKSTGNALKTDNKYIKEKTPKNIKIATNITSNTKIRQKVISKDKNSKKVLKTIKKVLETKQDVSELFENSSAVKKINNSNNISSVEPRRSNRLRQELTNDKVNTVENFKQKDSFTKKKLSENSIKKNIHIKIKQISKKNSPINKNRDTLGHISNNISSLEFKNTLLPLKLNFNMHKEIKEFDQSNHTSIISDNIQSEKSLIVDSTLETQKYIKFNKNFTNQAKTNILNGHTRRASDKFSDIYSKSTNSSQNQETKTNNLKRLSSNFIKSDTIPILATSNVNKIELLHASQDLNFQKSTGLDFAQNLSYRAHKLENFIDSTTLHPTENQQNFNVNLESNIKKNISFGISTSNIDFKYSTQQNDANESNDNKKSVRFCNQQNQILNNVANDNKSIEFSALSPGSLIGSKKNSLNYRSVQIFDNSLNEDSNNTKNLIDQFSNQLNMQNNINPQKVNEQHTEVLDAASNINSNIYNNHGLLTTSKKPQSRRSRLAHFLTQKKDGDYNELLNMQQVFITESKNSLGGANAIYNIDSPKIHKNVNFNPFAMKAKKRVLLSNILDICGQTNPIQWNEAGLSSCGLVNNENDPFISNQLDESINIVNKDFGMDCYNDTNTTTKFGKNLTKIGEASYSEVFSGLFDAEYSSNNIFEPTSESTIKPNELKATSAYPTSGLVGVAVKVIPFGSRGVMSPSGDAQPTLGNLYQELVSSYSLSWMADYERFCLLKSRNMSSTKMGLDEKSLGSNFVKVYRVCICQGIFPKTLLNAWDSWKIENPEICFNRRPDFYSESQLYAILILEYAGEPLETANLANWKQAQSILRQLSLSLALAEHLVNFEHRDLHWGNIMIKQVDPKISFLYRKVTSTPVQDDGDANKKQETKFSLARPRNSQFF</sequence>
<protein>
    <submittedName>
        <fullName evidence="1">Uncharacterized protein</fullName>
    </submittedName>
</protein>
<dbReference type="Pfam" id="PF12330">
    <property type="entry name" value="Haspin_kinase"/>
    <property type="match status" value="1"/>
</dbReference>
<comment type="caution">
    <text evidence="1">The sequence shown here is derived from an EMBL/GenBank/DDBJ whole genome shotgun (WGS) entry which is preliminary data.</text>
</comment>
<name>A0A2T9YWM0_9FUNG</name>
<dbReference type="OrthoDB" id="5327538at2759"/>
<keyword evidence="2" id="KW-1185">Reference proteome</keyword>
<dbReference type="PANTHER" id="PTHR24419:SF18">
    <property type="entry name" value="SERINE_THREONINE-PROTEIN KINASE HASPIN"/>
    <property type="match status" value="1"/>
</dbReference>
<gene>
    <name evidence="1" type="ORF">BB561_001003</name>
</gene>
<dbReference type="EMBL" id="MBFR01000025">
    <property type="protein sequence ID" value="PVU96725.1"/>
    <property type="molecule type" value="Genomic_DNA"/>
</dbReference>
<dbReference type="GO" id="GO:0072354">
    <property type="term" value="F:histone H3T3 kinase activity"/>
    <property type="evidence" value="ECO:0007669"/>
    <property type="project" value="TreeGrafter"/>
</dbReference>